<dbReference type="PANTHER" id="PTHR42928:SF5">
    <property type="entry name" value="BLR1237 PROTEIN"/>
    <property type="match status" value="1"/>
</dbReference>
<evidence type="ECO:0000256" key="1">
    <source>
        <dbReference type="ARBA" id="ARBA00006987"/>
    </source>
</evidence>
<gene>
    <name evidence="3" type="ORF">J1899_12035</name>
</gene>
<accession>A0ABX8F8D3</accession>
<evidence type="ECO:0008006" key="5">
    <source>
        <dbReference type="Google" id="ProtNLM"/>
    </source>
</evidence>
<dbReference type="RefSeq" id="WP_214473940.1">
    <property type="nucleotide sequence ID" value="NZ_CP071709.1"/>
</dbReference>
<dbReference type="InterPro" id="IPR005064">
    <property type="entry name" value="BUG"/>
</dbReference>
<evidence type="ECO:0000256" key="2">
    <source>
        <dbReference type="SAM" id="SignalP"/>
    </source>
</evidence>
<reference evidence="3 4" key="1">
    <citation type="submission" date="2021-03" db="EMBL/GenBank/DDBJ databases">
        <title>The first data on the complete genome of the tetrodotoxin-producing bacterium.</title>
        <authorList>
            <person name="Melnikova D.I."/>
            <person name="Nijland R."/>
            <person name="Magarlamov T.Y."/>
        </authorList>
    </citation>
    <scope>NUCLEOTIDE SEQUENCE [LARGE SCALE GENOMIC DNA]</scope>
    <source>
        <strain evidence="3 4">1839</strain>
    </source>
</reference>
<dbReference type="Gene3D" id="3.40.190.10">
    <property type="entry name" value="Periplasmic binding protein-like II"/>
    <property type="match status" value="1"/>
</dbReference>
<evidence type="ECO:0000313" key="3">
    <source>
        <dbReference type="EMBL" id="QVY59792.1"/>
    </source>
</evidence>
<comment type="similarity">
    <text evidence="1">Belongs to the UPF0065 (bug) family.</text>
</comment>
<keyword evidence="2" id="KW-0732">Signal</keyword>
<dbReference type="PROSITE" id="PS51257">
    <property type="entry name" value="PROKAR_LIPOPROTEIN"/>
    <property type="match status" value="1"/>
</dbReference>
<proteinExistence type="inferred from homology"/>
<dbReference type="Proteomes" id="UP000679247">
    <property type="component" value="Chromosome"/>
</dbReference>
<protein>
    <recommendedName>
        <fullName evidence="5">Tripartite-type tricarboxylate transporter, receptor component TctC</fullName>
    </recommendedName>
</protein>
<name>A0ABX8F8D3_9BACI</name>
<evidence type="ECO:0000313" key="4">
    <source>
        <dbReference type="Proteomes" id="UP000679247"/>
    </source>
</evidence>
<feature type="chain" id="PRO_5046995642" description="Tripartite-type tricarboxylate transporter, receptor component TctC" evidence="2">
    <location>
        <begin position="24"/>
        <end position="350"/>
    </location>
</feature>
<feature type="signal peptide" evidence="2">
    <location>
        <begin position="1"/>
        <end position="23"/>
    </location>
</feature>
<dbReference type="InterPro" id="IPR042100">
    <property type="entry name" value="Bug_dom1"/>
</dbReference>
<dbReference type="EMBL" id="CP071709">
    <property type="protein sequence ID" value="QVY59792.1"/>
    <property type="molecule type" value="Genomic_DNA"/>
</dbReference>
<dbReference type="PANTHER" id="PTHR42928">
    <property type="entry name" value="TRICARBOXYLATE-BINDING PROTEIN"/>
    <property type="match status" value="1"/>
</dbReference>
<sequence>MKKLLFVLAAGLLVLTTACGNQAGGTDAETRNDGTVDLSRVRVLIGSTSTGGDTYQIADLISRNVEEPLDTNIKVDAVGSERAFNELTKAKSDGSEVMFFHDMAYLGVEYGSFGDEHELENWKIGPVVATNPGNAFLAKADAPYNTMAESAQWLKDNPDEMITVAIEAGGVSQIGFDGYYLWAKEEFGQDVADRIKVYVTGSQKDKDQALWDGNVDIIHGSIGANNEYTKDGVEEKIKMKFLGLTAGERVDGYDIPTFAEQGIKVDGKEFIFDKEFFFILPKDIDEHFVDALDQAVAAAVENENYQNDLLKNAYVANYVSAEEAEEYLLEKRETLRYIISNAPSLDDIAL</sequence>
<organism evidence="3 4">
    <name type="scientific">Cytobacillus gottheilii</name>
    <dbReference type="NCBI Taxonomy" id="859144"/>
    <lineage>
        <taxon>Bacteria</taxon>
        <taxon>Bacillati</taxon>
        <taxon>Bacillota</taxon>
        <taxon>Bacilli</taxon>
        <taxon>Bacillales</taxon>
        <taxon>Bacillaceae</taxon>
        <taxon>Cytobacillus</taxon>
    </lineage>
</organism>
<dbReference type="Pfam" id="PF03401">
    <property type="entry name" value="TctC"/>
    <property type="match status" value="1"/>
</dbReference>
<dbReference type="Gene3D" id="3.40.190.150">
    <property type="entry name" value="Bordetella uptake gene, domain 1"/>
    <property type="match status" value="1"/>
</dbReference>
<keyword evidence="4" id="KW-1185">Reference proteome</keyword>